<feature type="domain" description="AAA" evidence="1">
    <location>
        <begin position="3"/>
        <end position="42"/>
    </location>
</feature>
<dbReference type="Gene3D" id="3.40.50.300">
    <property type="entry name" value="P-loop containing nucleotide triphosphate hydrolases"/>
    <property type="match status" value="1"/>
</dbReference>
<accession>F2L7A2</accession>
<dbReference type="Pfam" id="PF13614">
    <property type="entry name" value="AAA_31"/>
    <property type="match status" value="1"/>
</dbReference>
<dbReference type="InterPro" id="IPR050678">
    <property type="entry name" value="DNA_Partitioning_ATPase"/>
</dbReference>
<keyword evidence="3" id="KW-1185">Reference proteome</keyword>
<dbReference type="PANTHER" id="PTHR13696:SF96">
    <property type="entry name" value="COBQ_COBB_MIND_PARA NUCLEOTIDE BINDING DOMAIN-CONTAINING PROTEIN"/>
    <property type="match status" value="1"/>
</dbReference>
<reference evidence="2 3" key="1">
    <citation type="journal article" date="2011" name="J. Bacteriol.">
        <title>Genome sequence of the 1,4-dioxane-degrading Pseudonocardia dioxanivorans strain CB1190.</title>
        <authorList>
            <person name="Sales C.M."/>
            <person name="Mahendra S."/>
            <person name="Grostern A."/>
            <person name="Parales R.E."/>
            <person name="Goodwin L.A."/>
            <person name="Woyke T."/>
            <person name="Nolan M."/>
            <person name="Lapidus A."/>
            <person name="Chertkov O."/>
            <person name="Ovchinnikova G."/>
            <person name="Sczyrba A."/>
            <person name="Alvarez-Cohen L."/>
        </authorList>
    </citation>
    <scope>NUCLEOTIDE SEQUENCE [LARGE SCALE GENOMIC DNA]</scope>
    <source>
        <strain evidence="3">ATCC 55486 / DSM 44775 / JCM 13855 / CB1190</strain>
    </source>
</reference>
<dbReference type="RefSeq" id="WP_013678669.1">
    <property type="nucleotide sequence ID" value="NC_015313.1"/>
</dbReference>
<proteinExistence type="predicted"/>
<name>F2L7A2_PSEUX</name>
<dbReference type="InterPro" id="IPR027417">
    <property type="entry name" value="P-loop_NTPase"/>
</dbReference>
<dbReference type="KEGG" id="pdx:Psed_7018"/>
<dbReference type="CDD" id="cd02042">
    <property type="entry name" value="ParAB_family"/>
    <property type="match status" value="1"/>
</dbReference>
<dbReference type="PANTHER" id="PTHR13696">
    <property type="entry name" value="P-LOOP CONTAINING NUCLEOSIDE TRIPHOSPHATE HYDROLASE"/>
    <property type="match status" value="1"/>
</dbReference>
<organism evidence="2 3">
    <name type="scientific">Pseudonocardia dioxanivorans (strain ATCC 55486 / DSM 44775 / JCM 13855 / CB1190)</name>
    <dbReference type="NCBI Taxonomy" id="675635"/>
    <lineage>
        <taxon>Bacteria</taxon>
        <taxon>Bacillati</taxon>
        <taxon>Actinomycetota</taxon>
        <taxon>Actinomycetes</taxon>
        <taxon>Pseudonocardiales</taxon>
        <taxon>Pseudonocardiaceae</taxon>
        <taxon>Pseudonocardia</taxon>
    </lineage>
</organism>
<evidence type="ECO:0000313" key="2">
    <source>
        <dbReference type="EMBL" id="AEA29075.1"/>
    </source>
</evidence>
<evidence type="ECO:0000313" key="3">
    <source>
        <dbReference type="Proteomes" id="UP000007809"/>
    </source>
</evidence>
<sequence>MRITVANLKGGVGKTTTSVMLALGFAKHGRTLLIDADPKQSSALEWAGLADDWPLNCSVVAISGKGLAQRAASLVDDYEHVIIDCGAKSSLETRQALMVTDQLIVPASPRALDIVEIPTTFTLAAEIDAVSPVDAVVLLTQVRAATRSSVDVRAVLLERDIPTLRSQVRLREAFAGAYGTVPDSLMDYDDVLTELIGGEKDGR</sequence>
<protein>
    <submittedName>
        <fullName evidence="2">Partitioning protein ParA</fullName>
    </submittedName>
</protein>
<evidence type="ECO:0000259" key="1">
    <source>
        <dbReference type="Pfam" id="PF13614"/>
    </source>
</evidence>
<dbReference type="AlphaFoldDB" id="F2L7A2"/>
<geneLocation type="plasmid" evidence="2 3">
    <name>pPSED03</name>
</geneLocation>
<dbReference type="SUPFAM" id="SSF52540">
    <property type="entry name" value="P-loop containing nucleoside triphosphate hydrolases"/>
    <property type="match status" value="1"/>
</dbReference>
<dbReference type="HOGENOM" id="CLU_037612_5_1_11"/>
<gene>
    <name evidence="2" type="ordered locus">Psed_7018</name>
</gene>
<keyword evidence="2" id="KW-0614">Plasmid</keyword>
<dbReference type="OrthoDB" id="9804460at2"/>
<dbReference type="Proteomes" id="UP000007809">
    <property type="component" value="Plasmid pPSED03"/>
</dbReference>
<dbReference type="PIRSF" id="PIRSF009320">
    <property type="entry name" value="Nuc_binding_HP_1000"/>
    <property type="match status" value="1"/>
</dbReference>
<dbReference type="EMBL" id="CP002598">
    <property type="protein sequence ID" value="AEA29075.1"/>
    <property type="molecule type" value="Genomic_DNA"/>
</dbReference>
<dbReference type="InterPro" id="IPR025669">
    <property type="entry name" value="AAA_dom"/>
</dbReference>